<keyword evidence="2" id="KW-0812">Transmembrane</keyword>
<keyword evidence="2" id="KW-1133">Transmembrane helix</keyword>
<gene>
    <name evidence="3" type="ORF">Mal4_10480</name>
</gene>
<dbReference type="Proteomes" id="UP000320496">
    <property type="component" value="Chromosome"/>
</dbReference>
<evidence type="ECO:0000256" key="2">
    <source>
        <dbReference type="SAM" id="Phobius"/>
    </source>
</evidence>
<feature type="region of interest" description="Disordered" evidence="1">
    <location>
        <begin position="1"/>
        <end position="26"/>
    </location>
</feature>
<dbReference type="KEGG" id="mri:Mal4_10480"/>
<evidence type="ECO:0000313" key="4">
    <source>
        <dbReference type="Proteomes" id="UP000320496"/>
    </source>
</evidence>
<dbReference type="EMBL" id="CP036275">
    <property type="protein sequence ID" value="QDU36750.1"/>
    <property type="molecule type" value="Genomic_DNA"/>
</dbReference>
<accession>A0A517Z2P2</accession>
<protein>
    <submittedName>
        <fullName evidence="3">Uncharacterized protein</fullName>
    </submittedName>
</protein>
<feature type="compositionally biased region" description="Basic and acidic residues" evidence="1">
    <location>
        <begin position="17"/>
        <end position="26"/>
    </location>
</feature>
<organism evidence="3 4">
    <name type="scientific">Maioricimonas rarisocia</name>
    <dbReference type="NCBI Taxonomy" id="2528026"/>
    <lineage>
        <taxon>Bacteria</taxon>
        <taxon>Pseudomonadati</taxon>
        <taxon>Planctomycetota</taxon>
        <taxon>Planctomycetia</taxon>
        <taxon>Planctomycetales</taxon>
        <taxon>Planctomycetaceae</taxon>
        <taxon>Maioricimonas</taxon>
    </lineage>
</organism>
<proteinExistence type="predicted"/>
<sequence>MSSDADRQDVDSSSEMVEPRPVEARRSGPLAVRTILYGGLVVAGGALMAVSAKPELASYVPFVPEKEKAAPTCALSKGPSCCAHAAEETAVAAASEGSCCASVSRFAAATCVSESDLATDDEFASITPPAPPLPERL</sequence>
<reference evidence="3 4" key="1">
    <citation type="submission" date="2019-02" db="EMBL/GenBank/DDBJ databases">
        <title>Deep-cultivation of Planctomycetes and their phenomic and genomic characterization uncovers novel biology.</title>
        <authorList>
            <person name="Wiegand S."/>
            <person name="Jogler M."/>
            <person name="Boedeker C."/>
            <person name="Pinto D."/>
            <person name="Vollmers J."/>
            <person name="Rivas-Marin E."/>
            <person name="Kohn T."/>
            <person name="Peeters S.H."/>
            <person name="Heuer A."/>
            <person name="Rast P."/>
            <person name="Oberbeckmann S."/>
            <person name="Bunk B."/>
            <person name="Jeske O."/>
            <person name="Meyerdierks A."/>
            <person name="Storesund J.E."/>
            <person name="Kallscheuer N."/>
            <person name="Luecker S."/>
            <person name="Lage O.M."/>
            <person name="Pohl T."/>
            <person name="Merkel B.J."/>
            <person name="Hornburger P."/>
            <person name="Mueller R.-W."/>
            <person name="Bruemmer F."/>
            <person name="Labrenz M."/>
            <person name="Spormann A.M."/>
            <person name="Op den Camp H."/>
            <person name="Overmann J."/>
            <person name="Amann R."/>
            <person name="Jetten M.S.M."/>
            <person name="Mascher T."/>
            <person name="Medema M.H."/>
            <person name="Devos D.P."/>
            <person name="Kaster A.-K."/>
            <person name="Ovreas L."/>
            <person name="Rohde M."/>
            <person name="Galperin M.Y."/>
            <person name="Jogler C."/>
        </authorList>
    </citation>
    <scope>NUCLEOTIDE SEQUENCE [LARGE SCALE GENOMIC DNA]</scope>
    <source>
        <strain evidence="3 4">Mal4</strain>
    </source>
</reference>
<keyword evidence="4" id="KW-1185">Reference proteome</keyword>
<dbReference type="AlphaFoldDB" id="A0A517Z2P2"/>
<evidence type="ECO:0000313" key="3">
    <source>
        <dbReference type="EMBL" id="QDU36750.1"/>
    </source>
</evidence>
<feature type="transmembrane region" description="Helical" evidence="2">
    <location>
        <begin position="30"/>
        <end position="50"/>
    </location>
</feature>
<keyword evidence="2" id="KW-0472">Membrane</keyword>
<evidence type="ECO:0000256" key="1">
    <source>
        <dbReference type="SAM" id="MobiDB-lite"/>
    </source>
</evidence>
<dbReference type="RefSeq" id="WP_145367382.1">
    <property type="nucleotide sequence ID" value="NZ_CP036275.1"/>
</dbReference>
<name>A0A517Z2P2_9PLAN</name>
<feature type="compositionally biased region" description="Basic and acidic residues" evidence="1">
    <location>
        <begin position="1"/>
        <end position="10"/>
    </location>
</feature>